<sequence>MKLLRHNFPLKLLSFLIAVTGWAFFRYTNNPLLASQYDQQLSVPIVAINLPPDEVAEFSDKNAVVTIRANRDAAPIKPDQVKAVLNLAGLSSGVQNVPITLVAPNIAVQSLSPGSVTLRIERIEHRLASPLIHYTGVARNGVVVSKLLPDPASVTLQGTSGVLAQVAGVRVDVPLPQSPGTTDSMRRVVPVDVLGRRVPGVSVTPDLILIRVTAVAGEGPQR</sequence>
<dbReference type="InterPro" id="IPR053154">
    <property type="entry name" value="c-di-AMP_regulator"/>
</dbReference>
<dbReference type="AlphaFoldDB" id="E6PDZ2"/>
<proteinExistence type="predicted"/>
<evidence type="ECO:0008006" key="2">
    <source>
        <dbReference type="Google" id="ProtNLM"/>
    </source>
</evidence>
<evidence type="ECO:0000313" key="1">
    <source>
        <dbReference type="EMBL" id="CBH74677.1"/>
    </source>
</evidence>
<accession>E6PDZ2</accession>
<reference evidence="1" key="1">
    <citation type="submission" date="2009-10" db="EMBL/GenBank/DDBJ databases">
        <title>Diversity of trophic interactions inside an arsenic-rich microbial ecosystem.</title>
        <authorList>
            <person name="Bertin P.N."/>
            <person name="Heinrich-Salmeron A."/>
            <person name="Pelletier E."/>
            <person name="Goulhen-Chollet F."/>
            <person name="Arsene-Ploetze F."/>
            <person name="Gallien S."/>
            <person name="Calteau A."/>
            <person name="Vallenet D."/>
            <person name="Casiot C."/>
            <person name="Chane-Woon-Ming B."/>
            <person name="Giloteaux L."/>
            <person name="Barakat M."/>
            <person name="Bonnefoy V."/>
            <person name="Bruneel O."/>
            <person name="Chandler M."/>
            <person name="Cleiss J."/>
            <person name="Duran R."/>
            <person name="Elbaz-Poulichet F."/>
            <person name="Fonknechten N."/>
            <person name="Lauga B."/>
            <person name="Mornico D."/>
            <person name="Ortet P."/>
            <person name="Schaeffer C."/>
            <person name="Siguier P."/>
            <person name="Alexander Thil Smith A."/>
            <person name="Van Dorsselaer A."/>
            <person name="Weissenbach J."/>
            <person name="Medigue C."/>
            <person name="Le Paslier D."/>
        </authorList>
    </citation>
    <scope>NUCLEOTIDE SEQUENCE</scope>
</reference>
<dbReference type="PANTHER" id="PTHR37804:SF1">
    <property type="entry name" value="CDAA REGULATORY PROTEIN CDAR"/>
    <property type="match status" value="1"/>
</dbReference>
<comment type="caution">
    <text evidence="1">The sequence shown here is derived from an EMBL/GenBank/DDBJ whole genome shotgun (WGS) entry which is preliminary data.</text>
</comment>
<dbReference type="Pfam" id="PF07949">
    <property type="entry name" value="YbbR"/>
    <property type="match status" value="1"/>
</dbReference>
<dbReference type="PANTHER" id="PTHR37804">
    <property type="entry name" value="CDAA REGULATORY PROTEIN CDAR"/>
    <property type="match status" value="1"/>
</dbReference>
<gene>
    <name evidence="1" type="ORF">CARN1_1780</name>
</gene>
<organism evidence="1">
    <name type="scientific">mine drainage metagenome</name>
    <dbReference type="NCBI Taxonomy" id="410659"/>
    <lineage>
        <taxon>unclassified sequences</taxon>
        <taxon>metagenomes</taxon>
        <taxon>ecological metagenomes</taxon>
    </lineage>
</organism>
<protein>
    <recommendedName>
        <fullName evidence="2">YbbR-like protein</fullName>
    </recommendedName>
</protein>
<dbReference type="InterPro" id="IPR012505">
    <property type="entry name" value="YbbR"/>
</dbReference>
<name>E6PDZ2_9ZZZZ</name>
<dbReference type="Gene3D" id="2.170.120.40">
    <property type="entry name" value="YbbR-like domain"/>
    <property type="match status" value="1"/>
</dbReference>
<dbReference type="EMBL" id="CABL01000002">
    <property type="protein sequence ID" value="CBH74677.1"/>
    <property type="molecule type" value="Genomic_DNA"/>
</dbReference>
<dbReference type="Gene3D" id="2.170.120.30">
    <property type="match status" value="1"/>
</dbReference>